<organism evidence="4 5">
    <name type="scientific">Trametes coccinea (strain BRFM310)</name>
    <name type="common">Pycnoporus coccineus</name>
    <dbReference type="NCBI Taxonomy" id="1353009"/>
    <lineage>
        <taxon>Eukaryota</taxon>
        <taxon>Fungi</taxon>
        <taxon>Dikarya</taxon>
        <taxon>Basidiomycota</taxon>
        <taxon>Agaricomycotina</taxon>
        <taxon>Agaricomycetes</taxon>
        <taxon>Polyporales</taxon>
        <taxon>Polyporaceae</taxon>
        <taxon>Trametes</taxon>
    </lineage>
</organism>
<name>A0A1Y2INV2_TRAC3</name>
<feature type="region of interest" description="Disordered" evidence="1">
    <location>
        <begin position="1"/>
        <end position="45"/>
    </location>
</feature>
<dbReference type="GO" id="GO:0005737">
    <property type="term" value="C:cytoplasm"/>
    <property type="evidence" value="ECO:0007669"/>
    <property type="project" value="TreeGrafter"/>
</dbReference>
<feature type="domain" description="EH" evidence="2">
    <location>
        <begin position="653"/>
        <end position="742"/>
    </location>
</feature>
<dbReference type="OrthoDB" id="524326at2759"/>
<dbReference type="Pfam" id="PF12763">
    <property type="entry name" value="EH"/>
    <property type="match status" value="4"/>
</dbReference>
<feature type="domain" description="EF-hand" evidence="3">
    <location>
        <begin position="489"/>
        <end position="524"/>
    </location>
</feature>
<dbReference type="InterPro" id="IPR002048">
    <property type="entry name" value="EF_hand_dom"/>
</dbReference>
<feature type="compositionally biased region" description="Pro residues" evidence="1">
    <location>
        <begin position="396"/>
        <end position="410"/>
    </location>
</feature>
<proteinExistence type="predicted"/>
<evidence type="ECO:0000259" key="2">
    <source>
        <dbReference type="PROSITE" id="PS50031"/>
    </source>
</evidence>
<dbReference type="Gene3D" id="1.10.238.10">
    <property type="entry name" value="EF-hand"/>
    <property type="match status" value="4"/>
</dbReference>
<keyword evidence="5" id="KW-1185">Reference proteome</keyword>
<dbReference type="PANTHER" id="PTHR11216">
    <property type="entry name" value="EH DOMAIN"/>
    <property type="match status" value="1"/>
</dbReference>
<accession>A0A1Y2INV2</accession>
<feature type="region of interest" description="Disordered" evidence="1">
    <location>
        <begin position="387"/>
        <end position="457"/>
    </location>
</feature>
<feature type="compositionally biased region" description="Pro residues" evidence="1">
    <location>
        <begin position="1"/>
        <end position="28"/>
    </location>
</feature>
<dbReference type="PROSITE" id="PS50031">
    <property type="entry name" value="EH"/>
    <property type="match status" value="3"/>
</dbReference>
<evidence type="ECO:0000256" key="1">
    <source>
        <dbReference type="SAM" id="MobiDB-lite"/>
    </source>
</evidence>
<dbReference type="GO" id="GO:0005886">
    <property type="term" value="C:plasma membrane"/>
    <property type="evidence" value="ECO:0007669"/>
    <property type="project" value="TreeGrafter"/>
</dbReference>
<dbReference type="PROSITE" id="PS50222">
    <property type="entry name" value="EF_HAND_2"/>
    <property type="match status" value="2"/>
</dbReference>
<evidence type="ECO:0000259" key="3">
    <source>
        <dbReference type="PROSITE" id="PS50222"/>
    </source>
</evidence>
<dbReference type="InterPro" id="IPR011992">
    <property type="entry name" value="EF-hand-dom_pair"/>
</dbReference>
<gene>
    <name evidence="4" type="ORF">PYCCODRAFT_1435078</name>
</gene>
<dbReference type="SMART" id="SM00054">
    <property type="entry name" value="EFh"/>
    <property type="match status" value="3"/>
</dbReference>
<dbReference type="CDD" id="cd00052">
    <property type="entry name" value="EH"/>
    <property type="match status" value="3"/>
</dbReference>
<dbReference type="SUPFAM" id="SSF89009">
    <property type="entry name" value="GAT-like domain"/>
    <property type="match status" value="1"/>
</dbReference>
<dbReference type="SUPFAM" id="SSF47473">
    <property type="entry name" value="EF-hand"/>
    <property type="match status" value="4"/>
</dbReference>
<feature type="region of interest" description="Disordered" evidence="1">
    <location>
        <begin position="562"/>
        <end position="645"/>
    </location>
</feature>
<feature type="compositionally biased region" description="Low complexity" evidence="1">
    <location>
        <begin position="411"/>
        <end position="422"/>
    </location>
</feature>
<sequence>MILLPPDGPPPQPYTPPQPHSPPFPLPQHAPAAQPAASTSRTPVISPEDDIQRLFNVCKVGRNNAELLQEVLVYAKPQELRNDITKELLSRARASRELIGSQIPWATTEAEKSHRSASAAEQTTQEELLAALLASHEQLTECLKMYEDLERIAIEQEAEERLKTERLIQALTAVAEYSPTPEEAALVDWVISKGDPERTGKLNPQIATRIFSGSNLSPDALARIWEIASVDSKDGLLDRQGVGVALRLIGHAQKGEVVTEALVKRPGPIAVIDSPSSPLWNEPTAGPSSGIQPGSLPPLTSHDKAKFRKIFQSSGAQNGYVTGQQAREVFMKSKLPWDTLSRIWSLADIRQRGYLDVADFTVAMYLIQGLMTGVLSSLPQSLPPQLYQDAARNTPSPVPPQSLPPPPPAHPSRIPSSSRPSPEVAPPPSSGAPPPRHPSRVASQPSSPRWEITPATRVQAEHVFSSLDPRKRGRAKGEAVRTYLHQAGLSTNTAGRIWDLTDAGHKGYLTLDEFTVAMHLMKMRKEGQHLPSMLPPGALPGSTVSHDDEAYDGIARDLSHDRLSAGDARPPPIHIPSHSEDISRSASTLPGSSNIRASRSTPQLGSGPVSNPPVSPFATAPSTPFPASPFPGSTGYTPMPATAPSELNITPEERARYDRFFEQLDTSRKGYLLSDVAVPFFARAKLPNEVMATIWDLADSEHDGRLTRDDFAVAMHLIRRKLAGKELPTTVPASLLASSSRPEPSPSPPRQDSRPASQGTPPAPPPPPPRRASEPSGQVSEQTQQALPPLPDDADDDLIRSETPPPPYELIASESV</sequence>
<feature type="region of interest" description="Disordered" evidence="1">
    <location>
        <begin position="734"/>
        <end position="816"/>
    </location>
</feature>
<feature type="region of interest" description="Disordered" evidence="1">
    <location>
        <begin position="274"/>
        <end position="298"/>
    </location>
</feature>
<dbReference type="CDD" id="cd21383">
    <property type="entry name" value="GAT_GGA_Tom1-like"/>
    <property type="match status" value="1"/>
</dbReference>
<feature type="domain" description="EH" evidence="2">
    <location>
        <begin position="303"/>
        <end position="393"/>
    </location>
</feature>
<dbReference type="Proteomes" id="UP000193067">
    <property type="component" value="Unassembled WGS sequence"/>
</dbReference>
<dbReference type="PANTHER" id="PTHR11216:SF170">
    <property type="entry name" value="DYNAMIN ASSOCIATED PROTEIN 160, ISOFORM D"/>
    <property type="match status" value="1"/>
</dbReference>
<feature type="domain" description="EF-hand" evidence="3">
    <location>
        <begin position="686"/>
        <end position="721"/>
    </location>
</feature>
<evidence type="ECO:0000313" key="4">
    <source>
        <dbReference type="EMBL" id="OSD02798.1"/>
    </source>
</evidence>
<feature type="compositionally biased region" description="Pro residues" evidence="1">
    <location>
        <begin position="423"/>
        <end position="436"/>
    </location>
</feature>
<dbReference type="GO" id="GO:0016197">
    <property type="term" value="P:endosomal transport"/>
    <property type="evidence" value="ECO:0007669"/>
    <property type="project" value="TreeGrafter"/>
</dbReference>
<reference evidence="4 5" key="1">
    <citation type="journal article" date="2015" name="Biotechnol. Biofuels">
        <title>Enhanced degradation of softwood versus hardwood by the white-rot fungus Pycnoporus coccineus.</title>
        <authorList>
            <person name="Couturier M."/>
            <person name="Navarro D."/>
            <person name="Chevret D."/>
            <person name="Henrissat B."/>
            <person name="Piumi F."/>
            <person name="Ruiz-Duenas F.J."/>
            <person name="Martinez A.T."/>
            <person name="Grigoriev I.V."/>
            <person name="Riley R."/>
            <person name="Lipzen A."/>
            <person name="Berrin J.G."/>
            <person name="Master E.R."/>
            <person name="Rosso M.N."/>
        </authorList>
    </citation>
    <scope>NUCLEOTIDE SEQUENCE [LARGE SCALE GENOMIC DNA]</scope>
    <source>
        <strain evidence="4 5">BRFM310</strain>
    </source>
</reference>
<dbReference type="GO" id="GO:0005509">
    <property type="term" value="F:calcium ion binding"/>
    <property type="evidence" value="ECO:0007669"/>
    <property type="project" value="InterPro"/>
</dbReference>
<feature type="compositionally biased region" description="Polar residues" evidence="1">
    <location>
        <begin position="584"/>
        <end position="604"/>
    </location>
</feature>
<feature type="compositionally biased region" description="Pro residues" evidence="1">
    <location>
        <begin position="761"/>
        <end position="770"/>
    </location>
</feature>
<dbReference type="SMART" id="SM00027">
    <property type="entry name" value="EH"/>
    <property type="match status" value="4"/>
</dbReference>
<dbReference type="InterPro" id="IPR000261">
    <property type="entry name" value="EH_dom"/>
</dbReference>
<evidence type="ECO:0000313" key="5">
    <source>
        <dbReference type="Proteomes" id="UP000193067"/>
    </source>
</evidence>
<dbReference type="EMBL" id="KZ084103">
    <property type="protein sequence ID" value="OSD02798.1"/>
    <property type="molecule type" value="Genomic_DNA"/>
</dbReference>
<protein>
    <submittedName>
        <fullName evidence="4">EF-hand</fullName>
    </submittedName>
</protein>
<dbReference type="AlphaFoldDB" id="A0A1Y2INV2"/>
<dbReference type="STRING" id="1353009.A0A1Y2INV2"/>
<feature type="domain" description="EH" evidence="2">
    <location>
        <begin position="456"/>
        <end position="545"/>
    </location>
</feature>
<dbReference type="GO" id="GO:0006897">
    <property type="term" value="P:endocytosis"/>
    <property type="evidence" value="ECO:0007669"/>
    <property type="project" value="TreeGrafter"/>
</dbReference>